<keyword evidence="2" id="KW-0285">Flavoprotein</keyword>
<dbReference type="Gene3D" id="3.50.50.60">
    <property type="entry name" value="FAD/NAD(P)-binding domain"/>
    <property type="match status" value="2"/>
</dbReference>
<sequence>MVRKQVSRFASSAEIQAYLKRVAQTFNLDRYIQYNTRVTHASWCEESATWTVELNGQHRVQSEILVNAGGILNDPQIPEIPGLSSFAGPRLHTAAWDPSVDITGRRVAVIGAGASAIQLIPQIQPLASHVDVYIRTPSWITPPIGLEETAPSPNPFYTEQEKYRFKKDASYYLHLRKGLEAQFNGMFRAFMKGTPEQKALRADLEENMKTLIRTPALQEQLIPKFEAGCRRMNPGQPYIHSLQEDNVLPVFGGVDSITSQGVVVDGTERACDILVLATGFNTSFRPRFPIIGRNGVDLQRLWSETPTSYMGTGVAGFPNYLIYLGPNTPISNGSLMGSLEATSDYFIRLLRKVIRQRVKAFDVRPEAQQDFDDHTQSIMRDMVWTGTCRSWFKKGVDGKVTALWPGSSLHYMQTLAENRWEDYNWDHAAERFSYWGNGISWTEDPNADKLGVEERSSMLESTTVPGSSGDISYYLWASDPLNSASVGSISESVTEDAFARKSEEWSKMQKSVAVEITVPV</sequence>
<dbReference type="GO" id="GO:0050660">
    <property type="term" value="F:flavin adenine dinucleotide binding"/>
    <property type="evidence" value="ECO:0007669"/>
    <property type="project" value="InterPro"/>
</dbReference>
<dbReference type="InterPro" id="IPR020946">
    <property type="entry name" value="Flavin_mOase-like"/>
</dbReference>
<dbReference type="KEGG" id="pfy:PFICI_02141"/>
<evidence type="ECO:0000313" key="6">
    <source>
        <dbReference type="Proteomes" id="UP000030651"/>
    </source>
</evidence>
<protein>
    <submittedName>
        <fullName evidence="5">Uncharacterized protein</fullName>
    </submittedName>
</protein>
<evidence type="ECO:0000256" key="4">
    <source>
        <dbReference type="ARBA" id="ARBA00023002"/>
    </source>
</evidence>
<dbReference type="InterPro" id="IPR036188">
    <property type="entry name" value="FAD/NAD-bd_sf"/>
</dbReference>
<dbReference type="OrthoDB" id="74360at2759"/>
<dbReference type="InParanoid" id="W3XFY2"/>
<reference evidence="6" key="1">
    <citation type="journal article" date="2015" name="BMC Genomics">
        <title>Genomic and transcriptomic analysis of the endophytic fungus Pestalotiopsis fici reveals its lifestyle and high potential for synthesis of natural products.</title>
        <authorList>
            <person name="Wang X."/>
            <person name="Zhang X."/>
            <person name="Liu L."/>
            <person name="Xiang M."/>
            <person name="Wang W."/>
            <person name="Sun X."/>
            <person name="Che Y."/>
            <person name="Guo L."/>
            <person name="Liu G."/>
            <person name="Guo L."/>
            <person name="Wang C."/>
            <person name="Yin W.B."/>
            <person name="Stadler M."/>
            <person name="Zhang X."/>
            <person name="Liu X."/>
        </authorList>
    </citation>
    <scope>NUCLEOTIDE SEQUENCE [LARGE SCALE GENOMIC DNA]</scope>
    <source>
        <strain evidence="6">W106-1 / CGMCC3.15140</strain>
    </source>
</reference>
<gene>
    <name evidence="5" type="ORF">PFICI_02141</name>
</gene>
<organism evidence="5 6">
    <name type="scientific">Pestalotiopsis fici (strain W106-1 / CGMCC3.15140)</name>
    <dbReference type="NCBI Taxonomy" id="1229662"/>
    <lineage>
        <taxon>Eukaryota</taxon>
        <taxon>Fungi</taxon>
        <taxon>Dikarya</taxon>
        <taxon>Ascomycota</taxon>
        <taxon>Pezizomycotina</taxon>
        <taxon>Sordariomycetes</taxon>
        <taxon>Xylariomycetidae</taxon>
        <taxon>Amphisphaeriales</taxon>
        <taxon>Sporocadaceae</taxon>
        <taxon>Pestalotiopsis</taxon>
    </lineage>
</organism>
<dbReference type="HOGENOM" id="CLU_006937_6_2_1"/>
<dbReference type="PANTHER" id="PTHR42877">
    <property type="entry name" value="L-ORNITHINE N(5)-MONOOXYGENASE-RELATED"/>
    <property type="match status" value="1"/>
</dbReference>
<dbReference type="GO" id="GO:0004499">
    <property type="term" value="F:N,N-dimethylaniline monooxygenase activity"/>
    <property type="evidence" value="ECO:0007669"/>
    <property type="project" value="InterPro"/>
</dbReference>
<evidence type="ECO:0000256" key="3">
    <source>
        <dbReference type="ARBA" id="ARBA00022827"/>
    </source>
</evidence>
<dbReference type="PANTHER" id="PTHR42877:SF4">
    <property type="entry name" value="FAD_NAD(P)-BINDING DOMAIN-CONTAINING PROTEIN-RELATED"/>
    <property type="match status" value="1"/>
</dbReference>
<name>W3XFY2_PESFW</name>
<accession>W3XFY2</accession>
<dbReference type="OMA" id="QNTALEH"/>
<dbReference type="GO" id="GO:0050661">
    <property type="term" value="F:NADP binding"/>
    <property type="evidence" value="ECO:0007669"/>
    <property type="project" value="InterPro"/>
</dbReference>
<dbReference type="SUPFAM" id="SSF51905">
    <property type="entry name" value="FAD/NAD(P)-binding domain"/>
    <property type="match status" value="3"/>
</dbReference>
<evidence type="ECO:0000256" key="1">
    <source>
        <dbReference type="ARBA" id="ARBA00010139"/>
    </source>
</evidence>
<keyword evidence="6" id="KW-1185">Reference proteome</keyword>
<dbReference type="RefSeq" id="XP_007828913.1">
    <property type="nucleotide sequence ID" value="XM_007830722.1"/>
</dbReference>
<dbReference type="Proteomes" id="UP000030651">
    <property type="component" value="Unassembled WGS sequence"/>
</dbReference>
<evidence type="ECO:0000256" key="2">
    <source>
        <dbReference type="ARBA" id="ARBA00022630"/>
    </source>
</evidence>
<proteinExistence type="inferred from homology"/>
<comment type="similarity">
    <text evidence="1">Belongs to the FAD-binding monooxygenase family.</text>
</comment>
<dbReference type="eggNOG" id="KOG1399">
    <property type="taxonomic scope" value="Eukaryota"/>
</dbReference>
<dbReference type="GeneID" id="19267154"/>
<dbReference type="EMBL" id="KI912110">
    <property type="protein sequence ID" value="ETS84116.1"/>
    <property type="molecule type" value="Genomic_DNA"/>
</dbReference>
<keyword evidence="3" id="KW-0274">FAD</keyword>
<dbReference type="InterPro" id="IPR051209">
    <property type="entry name" value="FAD-bind_Monooxygenase_sf"/>
</dbReference>
<dbReference type="Pfam" id="PF00743">
    <property type="entry name" value="FMO-like"/>
    <property type="match status" value="1"/>
</dbReference>
<dbReference type="AlphaFoldDB" id="W3XFY2"/>
<evidence type="ECO:0000313" key="5">
    <source>
        <dbReference type="EMBL" id="ETS84116.1"/>
    </source>
</evidence>
<keyword evidence="4" id="KW-0560">Oxidoreductase</keyword>